<dbReference type="InterPro" id="IPR000868">
    <property type="entry name" value="Isochorismatase-like_dom"/>
</dbReference>
<dbReference type="GO" id="GO:0016787">
    <property type="term" value="F:hydrolase activity"/>
    <property type="evidence" value="ECO:0007669"/>
    <property type="project" value="UniProtKB-KW"/>
</dbReference>
<protein>
    <submittedName>
        <fullName evidence="4">Isochorismatase family protein</fullName>
    </submittedName>
</protein>
<feature type="domain" description="Isochorismatase-like" evidence="3">
    <location>
        <begin position="4"/>
        <end position="131"/>
    </location>
</feature>
<accession>W6S0I4</accession>
<dbReference type="eggNOG" id="COG1335">
    <property type="taxonomic scope" value="Bacteria"/>
</dbReference>
<dbReference type="KEGG" id="clt:CM240_2231"/>
<dbReference type="HOGENOM" id="CLU_068979_5_5_9"/>
<dbReference type="Proteomes" id="UP000019426">
    <property type="component" value="Chromosome M2/40_rep1"/>
</dbReference>
<dbReference type="PATRIC" id="fig|1216932.3.peg.2215"/>
<dbReference type="Gene3D" id="3.40.50.850">
    <property type="entry name" value="Isochorismatase-like"/>
    <property type="match status" value="1"/>
</dbReference>
<dbReference type="SUPFAM" id="SSF52499">
    <property type="entry name" value="Isochorismatase-like hydrolases"/>
    <property type="match status" value="1"/>
</dbReference>
<proteinExistence type="inferred from homology"/>
<gene>
    <name evidence="4" type="ORF">CM240_2231</name>
</gene>
<dbReference type="PANTHER" id="PTHR43540:SF14">
    <property type="entry name" value="ISOCHORISMATASE"/>
    <property type="match status" value="1"/>
</dbReference>
<organism evidence="4 5">
    <name type="scientific">Clostridium bornimense</name>
    <dbReference type="NCBI Taxonomy" id="1216932"/>
    <lineage>
        <taxon>Bacteria</taxon>
        <taxon>Bacillati</taxon>
        <taxon>Bacillota</taxon>
        <taxon>Clostridia</taxon>
        <taxon>Eubacteriales</taxon>
        <taxon>Clostridiaceae</taxon>
        <taxon>Clostridium</taxon>
    </lineage>
</organism>
<sequence length="173" mass="20427">MKKTLLIIDFQNSLVEEKPFRIETITKNIKILLEVCREKNIEVIYVQHEEEDGEFKRGSEGWKIFNEIAPIDGEKIISKRYNSAFKETGLKDYLESKDIDELIMVGMQTEYCFDTSCKVAFEYGYKIIIPEMTNTTFDNEFMTGEKLYNYYNFKIFKDRFAKIDTVDNIIANL</sequence>
<reference evidence="4 5" key="1">
    <citation type="submission" date="2013-11" db="EMBL/GenBank/DDBJ databases">
        <title>Complete genome sequence of Clostridum sp. M2/40.</title>
        <authorList>
            <person name="Wibberg D."/>
            <person name="Puehler A."/>
            <person name="Schlueter A."/>
        </authorList>
    </citation>
    <scope>NUCLEOTIDE SEQUENCE [LARGE SCALE GENOMIC DNA]</scope>
    <source>
        <strain evidence="5">M2/40</strain>
    </source>
</reference>
<name>W6S0I4_9CLOT</name>
<dbReference type="InterPro" id="IPR050272">
    <property type="entry name" value="Isochorismatase-like_hydrls"/>
</dbReference>
<dbReference type="InterPro" id="IPR036380">
    <property type="entry name" value="Isochorismatase-like_sf"/>
</dbReference>
<keyword evidence="2" id="KW-0378">Hydrolase</keyword>
<keyword evidence="5" id="KW-1185">Reference proteome</keyword>
<comment type="similarity">
    <text evidence="1">Belongs to the isochorismatase family.</text>
</comment>
<dbReference type="CDD" id="cd01014">
    <property type="entry name" value="nicotinamidase_related"/>
    <property type="match status" value="1"/>
</dbReference>
<dbReference type="AlphaFoldDB" id="W6S0I4"/>
<evidence type="ECO:0000256" key="1">
    <source>
        <dbReference type="ARBA" id="ARBA00006336"/>
    </source>
</evidence>
<dbReference type="OrthoDB" id="9785724at2"/>
<dbReference type="PANTHER" id="PTHR43540">
    <property type="entry name" value="PEROXYUREIDOACRYLATE/UREIDOACRYLATE AMIDOHYDROLASE-RELATED"/>
    <property type="match status" value="1"/>
</dbReference>
<evidence type="ECO:0000256" key="2">
    <source>
        <dbReference type="ARBA" id="ARBA00022801"/>
    </source>
</evidence>
<dbReference type="Pfam" id="PF00857">
    <property type="entry name" value="Isochorismatase"/>
    <property type="match status" value="1"/>
</dbReference>
<evidence type="ECO:0000259" key="3">
    <source>
        <dbReference type="Pfam" id="PF00857"/>
    </source>
</evidence>
<evidence type="ECO:0000313" key="5">
    <source>
        <dbReference type="Proteomes" id="UP000019426"/>
    </source>
</evidence>
<dbReference type="RefSeq" id="WP_044039133.1">
    <property type="nucleotide sequence ID" value="NZ_HG917868.1"/>
</dbReference>
<dbReference type="STRING" id="1216932.CM240_2231"/>
<evidence type="ECO:0000313" key="4">
    <source>
        <dbReference type="EMBL" id="CDM69374.1"/>
    </source>
</evidence>
<dbReference type="EMBL" id="HG917868">
    <property type="protein sequence ID" value="CDM69374.1"/>
    <property type="molecule type" value="Genomic_DNA"/>
</dbReference>